<proteinExistence type="predicted"/>
<dbReference type="GO" id="GO:0000976">
    <property type="term" value="F:transcription cis-regulatory region binding"/>
    <property type="evidence" value="ECO:0007669"/>
    <property type="project" value="TreeGrafter"/>
</dbReference>
<keyword evidence="1" id="KW-0805">Transcription regulation</keyword>
<dbReference type="Pfam" id="PF00440">
    <property type="entry name" value="TetR_N"/>
    <property type="match status" value="2"/>
</dbReference>
<keyword evidence="2 4" id="KW-0238">DNA-binding</keyword>
<feature type="domain" description="HTH tetR-type" evidence="5">
    <location>
        <begin position="241"/>
        <end position="301"/>
    </location>
</feature>
<keyword evidence="3" id="KW-0804">Transcription</keyword>
<dbReference type="PROSITE" id="PS01081">
    <property type="entry name" value="HTH_TETR_1"/>
    <property type="match status" value="1"/>
</dbReference>
<dbReference type="SUPFAM" id="SSF46689">
    <property type="entry name" value="Homeodomain-like"/>
    <property type="match status" value="2"/>
</dbReference>
<dbReference type="GO" id="GO:0003700">
    <property type="term" value="F:DNA-binding transcription factor activity"/>
    <property type="evidence" value="ECO:0007669"/>
    <property type="project" value="TreeGrafter"/>
</dbReference>
<feature type="DNA-binding region" description="H-T-H motif" evidence="4">
    <location>
        <begin position="67"/>
        <end position="86"/>
    </location>
</feature>
<evidence type="ECO:0000313" key="6">
    <source>
        <dbReference type="EMBL" id="SFQ35755.1"/>
    </source>
</evidence>
<evidence type="ECO:0000256" key="1">
    <source>
        <dbReference type="ARBA" id="ARBA00023015"/>
    </source>
</evidence>
<reference evidence="7" key="1">
    <citation type="submission" date="2016-10" db="EMBL/GenBank/DDBJ databases">
        <authorList>
            <person name="Varghese N."/>
            <person name="Submissions S."/>
        </authorList>
    </citation>
    <scope>NUCLEOTIDE SEQUENCE [LARGE SCALE GENOMIC DNA]</scope>
    <source>
        <strain evidence="7">CGMCC 4.5579</strain>
    </source>
</reference>
<dbReference type="AlphaFoldDB" id="A0A1I5XV03"/>
<keyword evidence="7" id="KW-1185">Reference proteome</keyword>
<sequence>MGAIEVTLRHRSVAWRTSGRKNGWVNSSALVSPSPADRPRRRPRNRKVLILRAAGELFLRDGYHATSLWDVADAVGITSTAIYRHFRSKEDLLARTLFAHLEQIETRLAGLDGVRSDPDAVLRELAGLALEMRGVPALWQREARNLARPVRRELLHRVGRLAGTLAGIARAWRPELDPADADFLGWCALSVLGSPSYHAVRMPRPEFEWLLRRLIHAAFAAPLHPAGDGTAPRPHRRLDLGSRRERVLAAATRLFHERGYTAVGIEEIAEAAGITGPTIYHHFTGKAEILAAVLGRGVEWMRLYTSRAFAEGRTPREVLDLLLTSYVDVTLDHPDLIGILVSEVIHLPPEEARKYRRIQRDGIDEWVRLLREDRPPAERAAWSPAAARVVAQAVIMMVNDLTRLPPMRRRAHLAADIVSVGRAVLFVR</sequence>
<dbReference type="EMBL" id="FOWW01000006">
    <property type="protein sequence ID" value="SFQ35755.1"/>
    <property type="molecule type" value="Genomic_DNA"/>
</dbReference>
<dbReference type="STRING" id="587909.SAMN05421810_106268"/>
<evidence type="ECO:0000259" key="5">
    <source>
        <dbReference type="PROSITE" id="PS50977"/>
    </source>
</evidence>
<dbReference type="InterPro" id="IPR023772">
    <property type="entry name" value="DNA-bd_HTH_TetR-type_CS"/>
</dbReference>
<dbReference type="PROSITE" id="PS50977">
    <property type="entry name" value="HTH_TETR_2"/>
    <property type="match status" value="2"/>
</dbReference>
<dbReference type="Gene3D" id="1.10.357.10">
    <property type="entry name" value="Tetracycline Repressor, domain 2"/>
    <property type="match status" value="2"/>
</dbReference>
<evidence type="ECO:0000256" key="4">
    <source>
        <dbReference type="PROSITE-ProRule" id="PRU00335"/>
    </source>
</evidence>
<dbReference type="PRINTS" id="PR00455">
    <property type="entry name" value="HTHTETR"/>
</dbReference>
<name>A0A1I5XV03_9PSEU</name>
<evidence type="ECO:0000313" key="7">
    <source>
        <dbReference type="Proteomes" id="UP000198727"/>
    </source>
</evidence>
<dbReference type="Pfam" id="PF17932">
    <property type="entry name" value="TetR_C_24"/>
    <property type="match status" value="1"/>
</dbReference>
<gene>
    <name evidence="6" type="ORF">SAMN05421810_106268</name>
</gene>
<dbReference type="PANTHER" id="PTHR30055:SF234">
    <property type="entry name" value="HTH-TYPE TRANSCRIPTIONAL REGULATOR BETI"/>
    <property type="match status" value="1"/>
</dbReference>
<dbReference type="Gene3D" id="1.10.10.60">
    <property type="entry name" value="Homeodomain-like"/>
    <property type="match status" value="2"/>
</dbReference>
<feature type="domain" description="HTH tetR-type" evidence="5">
    <location>
        <begin position="44"/>
        <end position="104"/>
    </location>
</feature>
<evidence type="ECO:0000256" key="3">
    <source>
        <dbReference type="ARBA" id="ARBA00023163"/>
    </source>
</evidence>
<evidence type="ECO:0000256" key="2">
    <source>
        <dbReference type="ARBA" id="ARBA00023125"/>
    </source>
</evidence>
<feature type="DNA-binding region" description="H-T-H motif" evidence="4">
    <location>
        <begin position="264"/>
        <end position="283"/>
    </location>
</feature>
<dbReference type="InterPro" id="IPR036271">
    <property type="entry name" value="Tet_transcr_reg_TetR-rel_C_sf"/>
</dbReference>
<dbReference type="InterPro" id="IPR009057">
    <property type="entry name" value="Homeodomain-like_sf"/>
</dbReference>
<accession>A0A1I5XV03</accession>
<dbReference type="SUPFAM" id="SSF48498">
    <property type="entry name" value="Tetracyclin repressor-like, C-terminal domain"/>
    <property type="match status" value="1"/>
</dbReference>
<organism evidence="6 7">
    <name type="scientific">Amycolatopsis arida</name>
    <dbReference type="NCBI Taxonomy" id="587909"/>
    <lineage>
        <taxon>Bacteria</taxon>
        <taxon>Bacillati</taxon>
        <taxon>Actinomycetota</taxon>
        <taxon>Actinomycetes</taxon>
        <taxon>Pseudonocardiales</taxon>
        <taxon>Pseudonocardiaceae</taxon>
        <taxon>Amycolatopsis</taxon>
    </lineage>
</organism>
<protein>
    <submittedName>
        <fullName evidence="6">DNA-binding transcriptional regulator, AcrR family</fullName>
    </submittedName>
</protein>
<dbReference type="InterPro" id="IPR001647">
    <property type="entry name" value="HTH_TetR"/>
</dbReference>
<dbReference type="InterPro" id="IPR050109">
    <property type="entry name" value="HTH-type_TetR-like_transc_reg"/>
</dbReference>
<dbReference type="Proteomes" id="UP000198727">
    <property type="component" value="Unassembled WGS sequence"/>
</dbReference>
<dbReference type="PANTHER" id="PTHR30055">
    <property type="entry name" value="HTH-TYPE TRANSCRIPTIONAL REGULATOR RUTR"/>
    <property type="match status" value="1"/>
</dbReference>
<dbReference type="InterPro" id="IPR041490">
    <property type="entry name" value="KstR2_TetR_C"/>
</dbReference>